<organism evidence="4">
    <name type="scientific">Heligmosomoides polygyrus</name>
    <name type="common">Parasitic roundworm</name>
    <dbReference type="NCBI Taxonomy" id="6339"/>
    <lineage>
        <taxon>Eukaryota</taxon>
        <taxon>Metazoa</taxon>
        <taxon>Ecdysozoa</taxon>
        <taxon>Nematoda</taxon>
        <taxon>Chromadorea</taxon>
        <taxon>Rhabditida</taxon>
        <taxon>Rhabditina</taxon>
        <taxon>Rhabditomorpha</taxon>
        <taxon>Strongyloidea</taxon>
        <taxon>Heligmosomidae</taxon>
        <taxon>Heligmosomoides</taxon>
    </lineage>
</organism>
<dbReference type="PANTHER" id="PTHR47966">
    <property type="entry name" value="BETA-SITE APP-CLEAVING ENZYME, ISOFORM A-RELATED"/>
    <property type="match status" value="1"/>
</dbReference>
<dbReference type="Pfam" id="PF00026">
    <property type="entry name" value="Asp"/>
    <property type="match status" value="1"/>
</dbReference>
<evidence type="ECO:0000313" key="4">
    <source>
        <dbReference type="EMBL" id="VDO64755.1"/>
    </source>
</evidence>
<evidence type="ECO:0000313" key="5">
    <source>
        <dbReference type="Proteomes" id="UP000050761"/>
    </source>
</evidence>
<feature type="domain" description="Peptidase A1" evidence="3">
    <location>
        <begin position="28"/>
        <end position="308"/>
    </location>
</feature>
<dbReference type="InterPro" id="IPR034164">
    <property type="entry name" value="Pepsin-like_dom"/>
</dbReference>
<reference evidence="6" key="2">
    <citation type="submission" date="2019-09" db="UniProtKB">
        <authorList>
            <consortium name="WormBaseParasite"/>
        </authorList>
    </citation>
    <scope>IDENTIFICATION</scope>
</reference>
<accession>A0A3P8AWB4</accession>
<dbReference type="OrthoDB" id="5850982at2759"/>
<dbReference type="GO" id="GO:0006508">
    <property type="term" value="P:proteolysis"/>
    <property type="evidence" value="ECO:0007669"/>
    <property type="project" value="InterPro"/>
</dbReference>
<dbReference type="Gene3D" id="2.40.70.10">
    <property type="entry name" value="Acid Proteases"/>
    <property type="match status" value="3"/>
</dbReference>
<dbReference type="PROSITE" id="PS51767">
    <property type="entry name" value="PEPTIDASE_A1"/>
    <property type="match status" value="1"/>
</dbReference>
<dbReference type="InterPro" id="IPR021109">
    <property type="entry name" value="Peptidase_aspartic_dom_sf"/>
</dbReference>
<reference evidence="4 5" key="1">
    <citation type="submission" date="2018-11" db="EMBL/GenBank/DDBJ databases">
        <authorList>
            <consortium name="Pathogen Informatics"/>
        </authorList>
    </citation>
    <scope>NUCLEOTIDE SEQUENCE [LARGE SCALE GENOMIC DNA]</scope>
</reference>
<gene>
    <name evidence="4" type="ORF">HPBE_LOCUS5491</name>
</gene>
<dbReference type="EMBL" id="UZAH01025480">
    <property type="protein sequence ID" value="VDO64755.1"/>
    <property type="molecule type" value="Genomic_DNA"/>
</dbReference>
<evidence type="ECO:0000256" key="1">
    <source>
        <dbReference type="ARBA" id="ARBA00007447"/>
    </source>
</evidence>
<dbReference type="PRINTS" id="PR00792">
    <property type="entry name" value="PEPSIN"/>
</dbReference>
<evidence type="ECO:0000256" key="2">
    <source>
        <dbReference type="PIRSR" id="PIRSR601461-2"/>
    </source>
</evidence>
<dbReference type="Proteomes" id="UP000050761">
    <property type="component" value="Unassembled WGS sequence"/>
</dbReference>
<sequence length="326" mass="35916">MFTLTYKEDLRTDLTLTLLIFDAGDVEYATKIAIGTPPQEFTVALSTRFGVLVVPHPNCLGWCESKKKFFFNDSLTYVSDMYKWSMSLAGEKVSGIVANDTVTAPVDGLFGLGLKSSSAKLVPILETAYNYKALEVPIFSIWLAPRAAKRTVAGAITYGGVDNAHCGPIISSVLVNSANIYKFKIRGVGMGSFRSGPNSEAVSDIGIWIRGPENDVSELARIAGAKHNEEVDLYEIPCDATPPAFEVYIEGYTYTVDHTNYIIQAYDGNCIFAFMPQKPPASTWLLGDPFIREYCHIYDFGSRRISFAESLTRPHPQPSPTTESTR</sequence>
<name>A0A3P8AWB4_HELPZ</name>
<keyword evidence="2" id="KW-1015">Disulfide bond</keyword>
<dbReference type="WBParaSite" id="HPBE_0000549001-mRNA-1">
    <property type="protein sequence ID" value="HPBE_0000549001-mRNA-1"/>
    <property type="gene ID" value="HPBE_0000549001"/>
</dbReference>
<dbReference type="CDD" id="cd05471">
    <property type="entry name" value="pepsin_like"/>
    <property type="match status" value="1"/>
</dbReference>
<feature type="disulfide bond" evidence="2">
    <location>
        <begin position="238"/>
        <end position="270"/>
    </location>
</feature>
<dbReference type="InterPro" id="IPR033121">
    <property type="entry name" value="PEPTIDASE_A1"/>
</dbReference>
<proteinExistence type="inferred from homology"/>
<dbReference type="GO" id="GO:0004190">
    <property type="term" value="F:aspartic-type endopeptidase activity"/>
    <property type="evidence" value="ECO:0007669"/>
    <property type="project" value="InterPro"/>
</dbReference>
<dbReference type="InterPro" id="IPR001461">
    <property type="entry name" value="Aspartic_peptidase_A1"/>
</dbReference>
<evidence type="ECO:0000313" key="6">
    <source>
        <dbReference type="WBParaSite" id="HPBE_0000549001-mRNA-1"/>
    </source>
</evidence>
<comment type="similarity">
    <text evidence="1">Belongs to the peptidase A1 family.</text>
</comment>
<dbReference type="AlphaFoldDB" id="A0A3P8AWB4"/>
<dbReference type="PANTHER" id="PTHR47966:SF45">
    <property type="entry name" value="PEPTIDASE A1 DOMAIN-CONTAINING PROTEIN"/>
    <property type="match status" value="1"/>
</dbReference>
<protein>
    <submittedName>
        <fullName evidence="6">Peptidase A1 domain-containing protein</fullName>
    </submittedName>
</protein>
<keyword evidence="5" id="KW-1185">Reference proteome</keyword>
<evidence type="ECO:0000259" key="3">
    <source>
        <dbReference type="PROSITE" id="PS51767"/>
    </source>
</evidence>
<dbReference type="SUPFAM" id="SSF50630">
    <property type="entry name" value="Acid proteases"/>
    <property type="match status" value="1"/>
</dbReference>
<dbReference type="GO" id="GO:0005764">
    <property type="term" value="C:lysosome"/>
    <property type="evidence" value="ECO:0007669"/>
    <property type="project" value="TreeGrafter"/>
</dbReference>